<reference evidence="1" key="3">
    <citation type="submission" date="2025-09" db="UniProtKB">
        <authorList>
            <consortium name="Ensembl"/>
        </authorList>
    </citation>
    <scope>IDENTIFICATION</scope>
</reference>
<evidence type="ECO:0000313" key="1">
    <source>
        <dbReference type="Ensembl" id="ENSOMYP00000111800.1"/>
    </source>
</evidence>
<evidence type="ECO:0000313" key="2">
    <source>
        <dbReference type="Proteomes" id="UP000694395"/>
    </source>
</evidence>
<reference evidence="1" key="2">
    <citation type="submission" date="2025-08" db="UniProtKB">
        <authorList>
            <consortium name="Ensembl"/>
        </authorList>
    </citation>
    <scope>IDENTIFICATION</scope>
</reference>
<name>A0A8K9UWD4_ONCMY</name>
<accession>A0A8K9UWD4</accession>
<sequence length="98" mass="11225">MNVYVYELLLAVLQAIKNKVHPIVIDNTNLQKWEMWPYVRMVPTRIEELNMCVFVTILVETANPPSPHKDSKTRKFSHMGTFPHVPIRTLAILGLGLG</sequence>
<dbReference type="GeneTree" id="ENSGT01060000252775"/>
<reference evidence="1" key="1">
    <citation type="submission" date="2020-07" db="EMBL/GenBank/DDBJ databases">
        <title>A long reads based de novo assembly of the rainbow trout Arlee double haploid line genome.</title>
        <authorList>
            <person name="Gao G."/>
            <person name="Palti Y."/>
        </authorList>
    </citation>
    <scope>NUCLEOTIDE SEQUENCE [LARGE SCALE GENOMIC DNA]</scope>
</reference>
<dbReference type="Ensembl" id="ENSOMYT00000154674.1">
    <property type="protein sequence ID" value="ENSOMYP00000111800.1"/>
    <property type="gene ID" value="ENSOMYG00000049818.1"/>
</dbReference>
<dbReference type="Proteomes" id="UP000694395">
    <property type="component" value="Chromosome Y"/>
</dbReference>
<keyword evidence="2" id="KW-1185">Reference proteome</keyword>
<protein>
    <submittedName>
        <fullName evidence="1">Uncharacterized protein</fullName>
    </submittedName>
</protein>
<organism evidence="1 2">
    <name type="scientific">Oncorhynchus mykiss</name>
    <name type="common">Rainbow trout</name>
    <name type="synonym">Salmo gairdneri</name>
    <dbReference type="NCBI Taxonomy" id="8022"/>
    <lineage>
        <taxon>Eukaryota</taxon>
        <taxon>Metazoa</taxon>
        <taxon>Chordata</taxon>
        <taxon>Craniata</taxon>
        <taxon>Vertebrata</taxon>
        <taxon>Euteleostomi</taxon>
        <taxon>Actinopterygii</taxon>
        <taxon>Neopterygii</taxon>
        <taxon>Teleostei</taxon>
        <taxon>Protacanthopterygii</taxon>
        <taxon>Salmoniformes</taxon>
        <taxon>Salmonidae</taxon>
        <taxon>Salmoninae</taxon>
        <taxon>Oncorhynchus</taxon>
    </lineage>
</organism>
<dbReference type="AlphaFoldDB" id="A0A8K9UWD4"/>
<proteinExistence type="predicted"/>